<sequence>MMPVCTVFFLPGLGLDATAAAPLGEALDDRFRLVPIEFAVPAGEPDAVDGSVDALTRTALAAIAREADGGPWILLAHSMGGKIAAAIAAHVLAGRTGPDGESGLFGLAGSVLLAPSPPSPEPMSENRRVRMIGWVADESTLDEEQAQEFLSGNIASSLSDADSASALQQLSRFPPSLWRGWLEVGSREDISHEVGTLDLPVTVLAGDDDDDLGSTAQPALLKDVYPRAHFVPLPSTGHLIAYERPNEVAKAIVELWDTVIEPAPQTPAEWGRLIASSRTDVEVRSNFAERAVPDDATYAPLALTEDQLATLRRLADLLVPQPGTARIDLAARVDARLAGKPGDGWRPAGLPDDRVAYRLGLDALAQTWPDSPADQRVLVGRLVAGEEAVAAFPTAELSRRWFEDVRVDLVQSWMAHPASQARIGYDGFATGGTAPEPVGFSELAAGRRESWEPRELGRLGDRHENHDQEQHERDDA</sequence>
<dbReference type="PANTHER" id="PTHR43798:SF31">
    <property type="entry name" value="AB HYDROLASE SUPERFAMILY PROTEIN YCLE"/>
    <property type="match status" value="1"/>
</dbReference>
<dbReference type="GO" id="GO:0016020">
    <property type="term" value="C:membrane"/>
    <property type="evidence" value="ECO:0007669"/>
    <property type="project" value="TreeGrafter"/>
</dbReference>
<keyword evidence="5" id="KW-1185">Reference proteome</keyword>
<dbReference type="EMBL" id="SSSM01000005">
    <property type="protein sequence ID" value="THG29352.1"/>
    <property type="molecule type" value="Genomic_DNA"/>
</dbReference>
<dbReference type="InterPro" id="IPR000073">
    <property type="entry name" value="AB_hydrolase_1"/>
</dbReference>
<feature type="region of interest" description="Disordered" evidence="2">
    <location>
        <begin position="436"/>
        <end position="476"/>
    </location>
</feature>
<evidence type="ECO:0000313" key="5">
    <source>
        <dbReference type="Proteomes" id="UP000309133"/>
    </source>
</evidence>
<dbReference type="GO" id="GO:0016787">
    <property type="term" value="F:hydrolase activity"/>
    <property type="evidence" value="ECO:0007669"/>
    <property type="project" value="UniProtKB-KW"/>
</dbReference>
<feature type="compositionally biased region" description="Basic and acidic residues" evidence="2">
    <location>
        <begin position="445"/>
        <end position="476"/>
    </location>
</feature>
<evidence type="ECO:0000313" key="4">
    <source>
        <dbReference type="EMBL" id="THG29352.1"/>
    </source>
</evidence>
<dbReference type="AlphaFoldDB" id="A0A4S4FHQ9"/>
<dbReference type="InterPro" id="IPR029058">
    <property type="entry name" value="AB_hydrolase_fold"/>
</dbReference>
<name>A0A4S4FHQ9_9MICO</name>
<reference evidence="4 5" key="1">
    <citation type="submission" date="2019-04" db="EMBL/GenBank/DDBJ databases">
        <authorList>
            <person name="Jiang L."/>
        </authorList>
    </citation>
    <scope>NUCLEOTIDE SEQUENCE [LARGE SCALE GENOMIC DNA]</scope>
    <source>
        <strain evidence="4 5">YIM 131853</strain>
    </source>
</reference>
<dbReference type="OrthoDB" id="63962at2"/>
<comment type="caution">
    <text evidence="4">The sequence shown here is derived from an EMBL/GenBank/DDBJ whole genome shotgun (WGS) entry which is preliminary data.</text>
</comment>
<evidence type="ECO:0000259" key="3">
    <source>
        <dbReference type="Pfam" id="PF12697"/>
    </source>
</evidence>
<evidence type="ECO:0000256" key="1">
    <source>
        <dbReference type="ARBA" id="ARBA00022801"/>
    </source>
</evidence>
<protein>
    <submittedName>
        <fullName evidence="4">Alpha/beta hydrolase</fullName>
    </submittedName>
</protein>
<accession>A0A4S4FHQ9</accession>
<dbReference type="PANTHER" id="PTHR43798">
    <property type="entry name" value="MONOACYLGLYCEROL LIPASE"/>
    <property type="match status" value="1"/>
</dbReference>
<dbReference type="SUPFAM" id="SSF53474">
    <property type="entry name" value="alpha/beta-Hydrolases"/>
    <property type="match status" value="1"/>
</dbReference>
<gene>
    <name evidence="4" type="ORF">E6C64_11590</name>
</gene>
<organism evidence="4 5">
    <name type="scientific">Naasia lichenicola</name>
    <dbReference type="NCBI Taxonomy" id="2565933"/>
    <lineage>
        <taxon>Bacteria</taxon>
        <taxon>Bacillati</taxon>
        <taxon>Actinomycetota</taxon>
        <taxon>Actinomycetes</taxon>
        <taxon>Micrococcales</taxon>
        <taxon>Microbacteriaceae</taxon>
        <taxon>Naasia</taxon>
    </lineage>
</organism>
<dbReference type="Pfam" id="PF12697">
    <property type="entry name" value="Abhydrolase_6"/>
    <property type="match status" value="1"/>
</dbReference>
<dbReference type="InterPro" id="IPR050266">
    <property type="entry name" value="AB_hydrolase_sf"/>
</dbReference>
<keyword evidence="1 4" id="KW-0378">Hydrolase</keyword>
<feature type="domain" description="AB hydrolase-1" evidence="3">
    <location>
        <begin position="7"/>
        <end position="251"/>
    </location>
</feature>
<dbReference type="Gene3D" id="3.40.50.1820">
    <property type="entry name" value="alpha/beta hydrolase"/>
    <property type="match status" value="1"/>
</dbReference>
<evidence type="ECO:0000256" key="2">
    <source>
        <dbReference type="SAM" id="MobiDB-lite"/>
    </source>
</evidence>
<dbReference type="Proteomes" id="UP000309133">
    <property type="component" value="Unassembled WGS sequence"/>
</dbReference>
<proteinExistence type="predicted"/>